<sequence length="77" mass="8903">SVIQDRLFYTSLYSRTNTASNDNTIDQLKVQEFAISKYISIQESTILKYTLNIEVISEKIRIIACALIEDKTLETFH</sequence>
<feature type="non-terminal residue" evidence="1">
    <location>
        <position position="1"/>
    </location>
</feature>
<accession>A0ACA9KLY9</accession>
<reference evidence="1" key="1">
    <citation type="submission" date="2021-06" db="EMBL/GenBank/DDBJ databases">
        <authorList>
            <person name="Kallberg Y."/>
            <person name="Tangrot J."/>
            <person name="Rosling A."/>
        </authorList>
    </citation>
    <scope>NUCLEOTIDE SEQUENCE</scope>
    <source>
        <strain evidence="1">MA461A</strain>
    </source>
</reference>
<name>A0ACA9KLY9_9GLOM</name>
<keyword evidence="2" id="KW-1185">Reference proteome</keyword>
<organism evidence="1 2">
    <name type="scientific">Racocetra persica</name>
    <dbReference type="NCBI Taxonomy" id="160502"/>
    <lineage>
        <taxon>Eukaryota</taxon>
        <taxon>Fungi</taxon>
        <taxon>Fungi incertae sedis</taxon>
        <taxon>Mucoromycota</taxon>
        <taxon>Glomeromycotina</taxon>
        <taxon>Glomeromycetes</taxon>
        <taxon>Diversisporales</taxon>
        <taxon>Gigasporaceae</taxon>
        <taxon>Racocetra</taxon>
    </lineage>
</organism>
<evidence type="ECO:0000313" key="1">
    <source>
        <dbReference type="EMBL" id="CAG8481425.1"/>
    </source>
</evidence>
<dbReference type="EMBL" id="CAJVQC010000818">
    <property type="protein sequence ID" value="CAG8481425.1"/>
    <property type="molecule type" value="Genomic_DNA"/>
</dbReference>
<evidence type="ECO:0000313" key="2">
    <source>
        <dbReference type="Proteomes" id="UP000789920"/>
    </source>
</evidence>
<gene>
    <name evidence="1" type="ORF">RPERSI_LOCUS997</name>
</gene>
<comment type="caution">
    <text evidence="1">The sequence shown here is derived from an EMBL/GenBank/DDBJ whole genome shotgun (WGS) entry which is preliminary data.</text>
</comment>
<proteinExistence type="predicted"/>
<dbReference type="Proteomes" id="UP000789920">
    <property type="component" value="Unassembled WGS sequence"/>
</dbReference>
<protein>
    <submittedName>
        <fullName evidence="1">20932_t:CDS:1</fullName>
    </submittedName>
</protein>